<evidence type="ECO:0000313" key="13">
    <source>
        <dbReference type="Proteomes" id="UP000221165"/>
    </source>
</evidence>
<dbReference type="PANTHER" id="PTHR13205">
    <property type="entry name" value="TRANSMEMBRANE PROTEIN 15-RELATED"/>
    <property type="match status" value="1"/>
</dbReference>
<sequence length="909" mass="98812">MSFWVSSFSRQRRDGSTEPPFPPVLLCLFRRLRFSMTLRTADARRFLWGSCGIDGLLLLIVLLCYPSVLCGVGVFPTFLIPLGLLVFFFGHHVSPPGCRGTGRCSWLVSSRRTCDSVRTTARLNTNRSLTNNTEDVGDEESDYGSEQPQDGSQNSVSDLLSAKRHSRERNFPFQLSKETPKSPVANPWGQFSSALNFFLIACRSLITSGRTTARPDCGCTADAEAVSPSIPRTSSGDSDFQNAPATFPSLIHSSSFVRPAIPAVEEGFVSQAGVAIRGLSEACKGRFRDGNHEHTPCLSCRDDDTVLNPPEICRKNSPKQPHSDGVMCRSIANSLRCFGGPKFPACCGRRSCASSKVVGMLLVPSFLGSCLLYIQQNGLFSSPGSDRRRCIDPHCLFWYTTFSDLVPCLVVGSFLATALWSVPLESLQIVKIVFSWVGIWLTFFDVYPAGLLSETTVSSADALRGSRISLVGTLFPDVSAAKWFILKGAVLTFFVFLQLLFLRSCRSRAGACFSFVEAIVVSQLSATVGVFSSVHCLLFHVCGGEAALPKLCSILSSSPGWLVFVSHMFFLLVVGVGCGLVFCSSLGVRYSCDRQTSIPQSRRKVFVCAFVLIVAVYLLAGQDPDVYNRKRKGLSLAANPLSWVLWFVFSDSTNASLFLFWIGSSLIGIWVATVVRTQGTLARGKKRSVWGSESQRLVISRKVYHLLLVSNIIVGLLCGAYDLVGLVLCGLVWLLVFFEMLRLSRVVPGLSDSMNSFFSYFMDCRDQNGIFLTHIYLALGVTLSFVATAVSSSAAFSVRHLIGLVLVGVGDGAAAVAGVILGGRRFPWTSNKTVAGVIGFFAASAPVALAVASKKWCSQREVPISEGLSILFAVGISSLFEAYASDIDNLTLPLFGLIAYDNAVRLRTP</sequence>
<dbReference type="OrthoDB" id="343846at2759"/>
<feature type="transmembrane region" description="Helical" evidence="11">
    <location>
        <begin position="483"/>
        <end position="502"/>
    </location>
</feature>
<evidence type="ECO:0000256" key="9">
    <source>
        <dbReference type="ARBA" id="ARBA00023136"/>
    </source>
</evidence>
<feature type="compositionally biased region" description="Polar residues" evidence="10">
    <location>
        <begin position="144"/>
        <end position="158"/>
    </location>
</feature>
<feature type="transmembrane region" description="Helical" evidence="11">
    <location>
        <begin position="769"/>
        <end position="789"/>
    </location>
</feature>
<keyword evidence="9 11" id="KW-0472">Membrane</keyword>
<dbReference type="GO" id="GO:0005789">
    <property type="term" value="C:endoplasmic reticulum membrane"/>
    <property type="evidence" value="ECO:0007669"/>
    <property type="project" value="UniProtKB-SubCell"/>
</dbReference>
<feature type="transmembrane region" description="Helical" evidence="11">
    <location>
        <begin position="604"/>
        <end position="620"/>
    </location>
</feature>
<dbReference type="Proteomes" id="UP000221165">
    <property type="component" value="Unassembled WGS sequence"/>
</dbReference>
<evidence type="ECO:0000256" key="7">
    <source>
        <dbReference type="ARBA" id="ARBA00022824"/>
    </source>
</evidence>
<dbReference type="EC" id="2.7.1.108" evidence="3"/>
<evidence type="ECO:0000256" key="5">
    <source>
        <dbReference type="ARBA" id="ARBA00022692"/>
    </source>
</evidence>
<dbReference type="GeneID" id="94423530"/>
<feature type="transmembrane region" description="Helical" evidence="11">
    <location>
        <begin position="357"/>
        <end position="376"/>
    </location>
</feature>
<dbReference type="GO" id="GO:0043048">
    <property type="term" value="P:dolichyl monophosphate biosynthetic process"/>
    <property type="evidence" value="ECO:0007669"/>
    <property type="project" value="TreeGrafter"/>
</dbReference>
<evidence type="ECO:0000256" key="4">
    <source>
        <dbReference type="ARBA" id="ARBA00022679"/>
    </source>
</evidence>
<feature type="transmembrane region" description="Helical" evidence="11">
    <location>
        <begin position="396"/>
        <end position="420"/>
    </location>
</feature>
<comment type="caution">
    <text evidence="12">The sequence shown here is derived from an EMBL/GenBank/DDBJ whole genome shotgun (WGS) entry which is preliminary data.</text>
</comment>
<protein>
    <recommendedName>
        <fullName evidence="3">dolichol kinase</fullName>
        <ecNumber evidence="3">2.7.1.108</ecNumber>
    </recommendedName>
</protein>
<dbReference type="PANTHER" id="PTHR13205:SF15">
    <property type="entry name" value="DOLICHOL KINASE"/>
    <property type="match status" value="1"/>
</dbReference>
<dbReference type="AlphaFoldDB" id="A0A2C6LI92"/>
<evidence type="ECO:0000256" key="2">
    <source>
        <dbReference type="ARBA" id="ARBA00010794"/>
    </source>
</evidence>
<dbReference type="RefSeq" id="XP_067927710.1">
    <property type="nucleotide sequence ID" value="XM_068060319.1"/>
</dbReference>
<feature type="transmembrane region" description="Helical" evidence="11">
    <location>
        <begin position="833"/>
        <end position="852"/>
    </location>
</feature>
<comment type="similarity">
    <text evidence="2">Belongs to the polyprenol kinase family.</text>
</comment>
<dbReference type="VEuPathDB" id="ToxoDB:CSUI_000085"/>
<evidence type="ECO:0000256" key="1">
    <source>
        <dbReference type="ARBA" id="ARBA00004477"/>
    </source>
</evidence>
<accession>A0A2C6LI92</accession>
<evidence type="ECO:0000256" key="10">
    <source>
        <dbReference type="SAM" id="MobiDB-lite"/>
    </source>
</evidence>
<keyword evidence="7" id="KW-0256">Endoplasmic reticulum</keyword>
<organism evidence="12 13">
    <name type="scientific">Cystoisospora suis</name>
    <dbReference type="NCBI Taxonomy" id="483139"/>
    <lineage>
        <taxon>Eukaryota</taxon>
        <taxon>Sar</taxon>
        <taxon>Alveolata</taxon>
        <taxon>Apicomplexa</taxon>
        <taxon>Conoidasida</taxon>
        <taxon>Coccidia</taxon>
        <taxon>Eucoccidiorida</taxon>
        <taxon>Eimeriorina</taxon>
        <taxon>Sarcocystidae</taxon>
        <taxon>Cystoisospora</taxon>
    </lineage>
</organism>
<dbReference type="InterPro" id="IPR032974">
    <property type="entry name" value="Polypren_kinase"/>
</dbReference>
<comment type="subcellular location">
    <subcellularLocation>
        <location evidence="1">Endoplasmic reticulum membrane</location>
        <topology evidence="1">Multi-pass membrane protein</topology>
    </subcellularLocation>
</comment>
<feature type="region of interest" description="Disordered" evidence="10">
    <location>
        <begin position="125"/>
        <end position="161"/>
    </location>
</feature>
<feature type="transmembrane region" description="Helical" evidence="11">
    <location>
        <begin position="655"/>
        <end position="675"/>
    </location>
</feature>
<gene>
    <name evidence="12" type="ORF">CSUI_000085</name>
</gene>
<evidence type="ECO:0000256" key="6">
    <source>
        <dbReference type="ARBA" id="ARBA00022777"/>
    </source>
</evidence>
<evidence type="ECO:0000256" key="11">
    <source>
        <dbReference type="SAM" id="Phobius"/>
    </source>
</evidence>
<reference evidence="12 13" key="1">
    <citation type="journal article" date="2017" name="Int. J. Parasitol.">
        <title>The genome of the protozoan parasite Cystoisospora suis and a reverse vaccinology approach to identify vaccine candidates.</title>
        <authorList>
            <person name="Palmieri N."/>
            <person name="Shrestha A."/>
            <person name="Ruttkowski B."/>
            <person name="Beck T."/>
            <person name="Vogl C."/>
            <person name="Tomley F."/>
            <person name="Blake D.P."/>
            <person name="Joachim A."/>
        </authorList>
    </citation>
    <scope>NUCLEOTIDE SEQUENCE [LARGE SCALE GENOMIC DNA]</scope>
    <source>
        <strain evidence="12 13">Wien I</strain>
    </source>
</reference>
<keyword evidence="4" id="KW-0808">Transferase</keyword>
<evidence type="ECO:0000256" key="8">
    <source>
        <dbReference type="ARBA" id="ARBA00022989"/>
    </source>
</evidence>
<evidence type="ECO:0000313" key="12">
    <source>
        <dbReference type="EMBL" id="PHJ26064.1"/>
    </source>
</evidence>
<dbReference type="GO" id="GO:0004168">
    <property type="term" value="F:dolichol kinase activity"/>
    <property type="evidence" value="ECO:0007669"/>
    <property type="project" value="UniProtKB-EC"/>
</dbReference>
<dbReference type="EMBL" id="MIGC01000031">
    <property type="protein sequence ID" value="PHJ26064.1"/>
    <property type="molecule type" value="Genomic_DNA"/>
</dbReference>
<keyword evidence="5 11" id="KW-0812">Transmembrane</keyword>
<evidence type="ECO:0000256" key="3">
    <source>
        <dbReference type="ARBA" id="ARBA00012132"/>
    </source>
</evidence>
<keyword evidence="6 12" id="KW-0418">Kinase</keyword>
<keyword evidence="8 11" id="KW-1133">Transmembrane helix</keyword>
<feature type="transmembrane region" description="Helical" evidence="11">
    <location>
        <begin position="801"/>
        <end position="821"/>
    </location>
</feature>
<feature type="transmembrane region" description="Helical" evidence="11">
    <location>
        <begin position="74"/>
        <end position="93"/>
    </location>
</feature>
<feature type="transmembrane region" description="Helical" evidence="11">
    <location>
        <begin position="432"/>
        <end position="450"/>
    </location>
</feature>
<feature type="transmembrane region" description="Helical" evidence="11">
    <location>
        <begin position="514"/>
        <end position="541"/>
    </location>
</feature>
<feature type="transmembrane region" description="Helical" evidence="11">
    <location>
        <begin position="703"/>
        <end position="736"/>
    </location>
</feature>
<feature type="transmembrane region" description="Helical" evidence="11">
    <location>
        <begin position="561"/>
        <end position="583"/>
    </location>
</feature>
<proteinExistence type="inferred from homology"/>
<feature type="transmembrane region" description="Helical" evidence="11">
    <location>
        <begin position="46"/>
        <end position="68"/>
    </location>
</feature>
<name>A0A2C6LI92_9APIC</name>
<keyword evidence="13" id="KW-1185">Reference proteome</keyword>